<evidence type="ECO:0000256" key="1">
    <source>
        <dbReference type="ARBA" id="ARBA00001947"/>
    </source>
</evidence>
<dbReference type="Proteomes" id="UP000075260">
    <property type="component" value="Unassembled WGS sequence"/>
</dbReference>
<dbReference type="CDD" id="cd08662">
    <property type="entry name" value="M13"/>
    <property type="match status" value="1"/>
</dbReference>
<keyword evidence="7" id="KW-0482">Metalloprotease</keyword>
<dbReference type="Pfam" id="PF05649">
    <property type="entry name" value="Peptidase_M13_N"/>
    <property type="match status" value="1"/>
</dbReference>
<keyword evidence="5" id="KW-0378">Hydrolase</keyword>
<dbReference type="Gene3D" id="1.10.1380.10">
    <property type="entry name" value="Neutral endopeptidase , domain2"/>
    <property type="match status" value="1"/>
</dbReference>
<dbReference type="PROSITE" id="PS51885">
    <property type="entry name" value="NEPRILYSIN"/>
    <property type="match status" value="1"/>
</dbReference>
<dbReference type="PANTHER" id="PTHR11733">
    <property type="entry name" value="ZINC METALLOPROTEASE FAMILY M13 NEPRILYSIN-RELATED"/>
    <property type="match status" value="1"/>
</dbReference>
<comment type="cofactor">
    <cofactor evidence="1">
        <name>Zn(2+)</name>
        <dbReference type="ChEBI" id="CHEBI:29105"/>
    </cofactor>
</comment>
<dbReference type="GO" id="GO:0005886">
    <property type="term" value="C:plasma membrane"/>
    <property type="evidence" value="ECO:0007669"/>
    <property type="project" value="TreeGrafter"/>
</dbReference>
<evidence type="ECO:0000259" key="9">
    <source>
        <dbReference type="Pfam" id="PF01431"/>
    </source>
</evidence>
<dbReference type="SUPFAM" id="SSF55486">
    <property type="entry name" value="Metalloproteases ('zincins'), catalytic domain"/>
    <property type="match status" value="1"/>
</dbReference>
<dbReference type="GO" id="GO:0004222">
    <property type="term" value="F:metalloendopeptidase activity"/>
    <property type="evidence" value="ECO:0007669"/>
    <property type="project" value="InterPro"/>
</dbReference>
<gene>
    <name evidence="11" type="ORF">BE15_47530</name>
</gene>
<feature type="signal peptide" evidence="8">
    <location>
        <begin position="1"/>
        <end position="21"/>
    </location>
</feature>
<evidence type="ECO:0000256" key="4">
    <source>
        <dbReference type="ARBA" id="ARBA00022723"/>
    </source>
</evidence>
<dbReference type="RefSeq" id="WP_061605551.1">
    <property type="nucleotide sequence ID" value="NZ_JEMA01000168.1"/>
</dbReference>
<dbReference type="Gene3D" id="3.40.390.10">
    <property type="entry name" value="Collagenase (Catalytic Domain)"/>
    <property type="match status" value="1"/>
</dbReference>
<evidence type="ECO:0000256" key="6">
    <source>
        <dbReference type="ARBA" id="ARBA00022833"/>
    </source>
</evidence>
<evidence type="ECO:0000256" key="2">
    <source>
        <dbReference type="ARBA" id="ARBA00007357"/>
    </source>
</evidence>
<name>A0A150R0I8_SORCE</name>
<dbReference type="GO" id="GO:0046872">
    <property type="term" value="F:metal ion binding"/>
    <property type="evidence" value="ECO:0007669"/>
    <property type="project" value="UniProtKB-KW"/>
</dbReference>
<evidence type="ECO:0000256" key="5">
    <source>
        <dbReference type="ARBA" id="ARBA00022801"/>
    </source>
</evidence>
<evidence type="ECO:0000256" key="3">
    <source>
        <dbReference type="ARBA" id="ARBA00022670"/>
    </source>
</evidence>
<feature type="domain" description="Peptidase M13 C-terminal" evidence="9">
    <location>
        <begin position="501"/>
        <end position="703"/>
    </location>
</feature>
<dbReference type="PANTHER" id="PTHR11733:SF167">
    <property type="entry name" value="FI17812P1-RELATED"/>
    <property type="match status" value="1"/>
</dbReference>
<dbReference type="InterPro" id="IPR042089">
    <property type="entry name" value="Peptidase_M13_dom_2"/>
</dbReference>
<evidence type="ECO:0000259" key="10">
    <source>
        <dbReference type="Pfam" id="PF05649"/>
    </source>
</evidence>
<protein>
    <submittedName>
        <fullName evidence="11">Metallopeptidase</fullName>
    </submittedName>
</protein>
<dbReference type="Pfam" id="PF01431">
    <property type="entry name" value="Peptidase_M13"/>
    <property type="match status" value="1"/>
</dbReference>
<dbReference type="AlphaFoldDB" id="A0A150R0I8"/>
<evidence type="ECO:0000256" key="7">
    <source>
        <dbReference type="ARBA" id="ARBA00023049"/>
    </source>
</evidence>
<dbReference type="InterPro" id="IPR024079">
    <property type="entry name" value="MetalloPept_cat_dom_sf"/>
</dbReference>
<dbReference type="EMBL" id="JEMA01000168">
    <property type="protein sequence ID" value="KYF73754.1"/>
    <property type="molecule type" value="Genomic_DNA"/>
</dbReference>
<keyword evidence="8" id="KW-0732">Signal</keyword>
<evidence type="ECO:0000313" key="11">
    <source>
        <dbReference type="EMBL" id="KYF73754.1"/>
    </source>
</evidence>
<evidence type="ECO:0000313" key="12">
    <source>
        <dbReference type="Proteomes" id="UP000075260"/>
    </source>
</evidence>
<comment type="similarity">
    <text evidence="2">Belongs to the peptidase M13 family.</text>
</comment>
<feature type="chain" id="PRO_5007567562" evidence="8">
    <location>
        <begin position="22"/>
        <end position="704"/>
    </location>
</feature>
<reference evidence="11 12" key="1">
    <citation type="submission" date="2014-02" db="EMBL/GenBank/DDBJ databases">
        <title>The small core and large imbalanced accessory genome model reveals a collaborative survival strategy of Sorangium cellulosum strains in nature.</title>
        <authorList>
            <person name="Han K."/>
            <person name="Peng R."/>
            <person name="Blom J."/>
            <person name="Li Y.-Z."/>
        </authorList>
    </citation>
    <scope>NUCLEOTIDE SEQUENCE [LARGE SCALE GENOMIC DNA]</scope>
    <source>
        <strain evidence="11 12">So0008-312</strain>
    </source>
</reference>
<dbReference type="OrthoDB" id="9775677at2"/>
<evidence type="ECO:0000256" key="8">
    <source>
        <dbReference type="SAM" id="SignalP"/>
    </source>
</evidence>
<comment type="caution">
    <text evidence="11">The sequence shown here is derived from an EMBL/GenBank/DDBJ whole genome shotgun (WGS) entry which is preliminary data.</text>
</comment>
<feature type="domain" description="Peptidase M13 N-terminal" evidence="10">
    <location>
        <begin position="72"/>
        <end position="450"/>
    </location>
</feature>
<dbReference type="InterPro" id="IPR018497">
    <property type="entry name" value="Peptidase_M13_C"/>
</dbReference>
<proteinExistence type="inferred from homology"/>
<sequence length="704" mass="77374">MRTQRQPGALLAITLALSALPACGPAASPPPLPAGGAKATPAPPAPQGLPVVETRLESVGLDESALDRSANPCEDFYQFACGGWLAKAEIPGDEPIWMRSFNEIEKRNEAELRRILEEATQAGDRDPVSKKIGAYYGACMDEAAVEAAGVKPIADLLAKARRVRDAKGVGALVTELHGRGIWALFDIAAAQDMKDATRVIAQLDQSGLGLPDRDYYLNEDDKSKALRRTYEEHVARMMRLAGAQEAAAKKAAAEVMQIETELAKISKTRVERRDPKGLYNKLDRAALAKASPDFPWDAYFQGLGRPDVKEVNVTSVRFFEGLSRLLKTAKPAAWQNYLAWHIVRSMAPALPRAFVDESFTLRAALTGQQEERPRWKRCVSATDAALGELLAQPFVKTSFPGESKPAAEAMVREISGAFAREVRSLDWMDEGTKQRALAKLGAMANLIGYPDKWRTYDFEVDPKEYAKNELASRAFDVRWHLGKIDKPVDRNEWQMSPPAVNAYYDPQRNHMVFPAGILQPPFYSVKSGVAVNLGGIGMVVGHELTHGFDDEGSQFDAKGNLEDWWSKDVGAAFREKTGCVEAQYSAYEALPGVKLNGKLTLGENIADLGGVKLAFMAYREMRKGAAEQTVASGLTEDQQFFLAHGQAWCGKLRDESLRLMVQVNPHSPPRFRVNGPLANLPEFGEAFKCAPGTPMRPTRQCAVW</sequence>
<dbReference type="InterPro" id="IPR000718">
    <property type="entry name" value="Peptidase_M13"/>
</dbReference>
<keyword evidence="6" id="KW-0862">Zinc</keyword>
<keyword evidence="4" id="KW-0479">Metal-binding</keyword>
<organism evidence="11 12">
    <name type="scientific">Sorangium cellulosum</name>
    <name type="common">Polyangium cellulosum</name>
    <dbReference type="NCBI Taxonomy" id="56"/>
    <lineage>
        <taxon>Bacteria</taxon>
        <taxon>Pseudomonadati</taxon>
        <taxon>Myxococcota</taxon>
        <taxon>Polyangia</taxon>
        <taxon>Polyangiales</taxon>
        <taxon>Polyangiaceae</taxon>
        <taxon>Sorangium</taxon>
    </lineage>
</organism>
<accession>A0A150R0I8</accession>
<dbReference type="InterPro" id="IPR008753">
    <property type="entry name" value="Peptidase_M13_N"/>
</dbReference>
<dbReference type="GO" id="GO:0016485">
    <property type="term" value="P:protein processing"/>
    <property type="evidence" value="ECO:0007669"/>
    <property type="project" value="TreeGrafter"/>
</dbReference>
<dbReference type="PRINTS" id="PR00786">
    <property type="entry name" value="NEPRILYSIN"/>
</dbReference>
<keyword evidence="3" id="KW-0645">Protease</keyword>